<name>A0A345HEJ7_9FLAO</name>
<proteinExistence type="predicted"/>
<protein>
    <submittedName>
        <fullName evidence="2">Autotransporter outer membrane beta-barrel domain-containing protein</fullName>
    </submittedName>
</protein>
<feature type="chain" id="PRO_5016963610" evidence="1">
    <location>
        <begin position="22"/>
        <end position="449"/>
    </location>
</feature>
<dbReference type="EMBL" id="CP031188">
    <property type="protein sequence ID" value="AXG75007.1"/>
    <property type="molecule type" value="Genomic_DNA"/>
</dbReference>
<gene>
    <name evidence="2" type="ORF">DVK85_12505</name>
</gene>
<evidence type="ECO:0000313" key="3">
    <source>
        <dbReference type="Proteomes" id="UP000253951"/>
    </source>
</evidence>
<accession>A0A345HEJ7</accession>
<dbReference type="Gene3D" id="2.40.160.10">
    <property type="entry name" value="Porin"/>
    <property type="match status" value="1"/>
</dbReference>
<dbReference type="RefSeq" id="WP_114678765.1">
    <property type="nucleotide sequence ID" value="NZ_CP031188.1"/>
</dbReference>
<keyword evidence="3" id="KW-1185">Reference proteome</keyword>
<dbReference type="OrthoDB" id="9768080at2"/>
<reference evidence="2 3" key="1">
    <citation type="submission" date="2018-07" db="EMBL/GenBank/DDBJ databases">
        <title>Complete genome sequence of Flavobacterium arcticum type strain SM1502T.</title>
        <authorList>
            <person name="Li Y."/>
            <person name="Li D.-D."/>
        </authorList>
    </citation>
    <scope>NUCLEOTIDE SEQUENCE [LARGE SCALE GENOMIC DNA]</scope>
    <source>
        <strain evidence="2 3">SM1502</strain>
    </source>
</reference>
<dbReference type="SUPFAM" id="SSF56935">
    <property type="entry name" value="Porins"/>
    <property type="match status" value="1"/>
</dbReference>
<evidence type="ECO:0000313" key="2">
    <source>
        <dbReference type="EMBL" id="AXG75007.1"/>
    </source>
</evidence>
<evidence type="ECO:0000256" key="1">
    <source>
        <dbReference type="SAM" id="SignalP"/>
    </source>
</evidence>
<dbReference type="Proteomes" id="UP000253951">
    <property type="component" value="Chromosome"/>
</dbReference>
<dbReference type="AlphaFoldDB" id="A0A345HEJ7"/>
<dbReference type="KEGG" id="fat:DVK85_12505"/>
<feature type="signal peptide" evidence="1">
    <location>
        <begin position="1"/>
        <end position="21"/>
    </location>
</feature>
<sequence length="449" mass="51648">MKFKLIATFVLVLVVNFCSYAQIDSLQLEQLKQEVKKELREELKQELIDDNKTLINWSNFTLSGYGVVNYYNYTKYDTDPSIRDKFDAERLNLYLGYIFNDKISFKSEIEFEHGGTGSTIALDNQEEFGEYEQEVEAGGDVKIEQIHIDFKIKPYFNAKVGRMKLHFNLAQNLDRPIYYFTTHRQEMENEILPLGWYEVGVQFYGTFAKRFKYELSVTNGLDASGFSSRGWIKNGYQTRFDMVNGNSIALTGRLDYKFGTHKNTFVGLSAYINDAAANRPKPDMEESAYVTMFEGHITYNEDNLRFNSVVLWGNLENSNIVSRKNATLSNNLGVKRTPVGKNVLGFSFEGGYEVLHFIKPNATQKVYPFVRYDYYDTMYEVEGSVVKKPRWERSAVMGGFNWFVTPGIVFKAHYQNRTLGSDQIDPVTSLNTGEKQKENTFSAGIGFSF</sequence>
<dbReference type="InterPro" id="IPR023614">
    <property type="entry name" value="Porin_dom_sf"/>
</dbReference>
<keyword evidence="1" id="KW-0732">Signal</keyword>
<organism evidence="2 3">
    <name type="scientific">Flavobacterium arcticum</name>
    <dbReference type="NCBI Taxonomy" id="1784713"/>
    <lineage>
        <taxon>Bacteria</taxon>
        <taxon>Pseudomonadati</taxon>
        <taxon>Bacteroidota</taxon>
        <taxon>Flavobacteriia</taxon>
        <taxon>Flavobacteriales</taxon>
        <taxon>Flavobacteriaceae</taxon>
        <taxon>Flavobacterium</taxon>
    </lineage>
</organism>